<dbReference type="CDD" id="cd07765">
    <property type="entry name" value="KRAB_A-box"/>
    <property type="match status" value="1"/>
</dbReference>
<dbReference type="PROSITE" id="PS50805">
    <property type="entry name" value="KRAB"/>
    <property type="match status" value="1"/>
</dbReference>
<dbReference type="AlphaFoldDB" id="A0A8C0FYK4"/>
<protein>
    <recommendedName>
        <fullName evidence="2">KRAB domain-containing protein</fullName>
    </recommendedName>
</protein>
<feature type="region of interest" description="Disordered" evidence="1">
    <location>
        <begin position="1"/>
        <end position="54"/>
    </location>
</feature>
<dbReference type="OMA" id="ISWIGWA"/>
<evidence type="ECO:0000259" key="2">
    <source>
        <dbReference type="PROSITE" id="PS50805"/>
    </source>
</evidence>
<dbReference type="InterPro" id="IPR036051">
    <property type="entry name" value="KRAB_dom_sf"/>
</dbReference>
<sequence>MPRWASPGCWSRRQARGGRHQPGPLGPQPAVRAGPAAAQGGREAARGGAARRSRAGRRQALQVVFEDVALYFTREQWELLSQPEKQLYRDQMLRNYWALISLGKDRFPFIYSLQWVPLMPQLQCATT</sequence>
<dbReference type="SMART" id="SM00349">
    <property type="entry name" value="KRAB"/>
    <property type="match status" value="1"/>
</dbReference>
<accession>A0A8C0FYK4</accession>
<dbReference type="Pfam" id="PF01352">
    <property type="entry name" value="KRAB"/>
    <property type="match status" value="1"/>
</dbReference>
<evidence type="ECO:0000313" key="3">
    <source>
        <dbReference type="Ensembl" id="ENSCABP00000001147.1"/>
    </source>
</evidence>
<reference evidence="3" key="1">
    <citation type="submission" date="2025-08" db="UniProtKB">
        <authorList>
            <consortium name="Ensembl"/>
        </authorList>
    </citation>
    <scope>IDENTIFICATION</scope>
</reference>
<dbReference type="PANTHER" id="PTHR23232">
    <property type="entry name" value="KRAB DOMAIN C2H2 ZINC FINGER"/>
    <property type="match status" value="1"/>
</dbReference>
<dbReference type="InterPro" id="IPR050169">
    <property type="entry name" value="Krueppel_C2H2_ZnF"/>
</dbReference>
<name>A0A8C0FYK4_CHEAB</name>
<feature type="compositionally biased region" description="Low complexity" evidence="1">
    <location>
        <begin position="28"/>
        <end position="48"/>
    </location>
</feature>
<organism evidence="3 4">
    <name type="scientific">Chelonoidis abingdonii</name>
    <name type="common">Abingdon island giant tortoise</name>
    <name type="synonym">Testudo abingdonii</name>
    <dbReference type="NCBI Taxonomy" id="106734"/>
    <lineage>
        <taxon>Eukaryota</taxon>
        <taxon>Metazoa</taxon>
        <taxon>Chordata</taxon>
        <taxon>Craniata</taxon>
        <taxon>Vertebrata</taxon>
        <taxon>Euteleostomi</taxon>
        <taxon>Archelosauria</taxon>
        <taxon>Testudinata</taxon>
        <taxon>Testudines</taxon>
        <taxon>Cryptodira</taxon>
        <taxon>Durocryptodira</taxon>
        <taxon>Testudinoidea</taxon>
        <taxon>Testudinidae</taxon>
        <taxon>Chelonoidis</taxon>
    </lineage>
</organism>
<dbReference type="GeneTree" id="ENSGT00950000185037"/>
<feature type="domain" description="KRAB" evidence="2">
    <location>
        <begin position="63"/>
        <end position="127"/>
    </location>
</feature>
<dbReference type="Gene3D" id="6.10.140.140">
    <property type="match status" value="1"/>
</dbReference>
<keyword evidence="4" id="KW-1185">Reference proteome</keyword>
<dbReference type="Proteomes" id="UP000694404">
    <property type="component" value="Unplaced"/>
</dbReference>
<dbReference type="InterPro" id="IPR001909">
    <property type="entry name" value="KRAB"/>
</dbReference>
<dbReference type="PANTHER" id="PTHR23232:SF142">
    <property type="entry name" value="GASTRULA ZINC FINGER PROTEIN XLCGF57.1-LIKE-RELATED"/>
    <property type="match status" value="1"/>
</dbReference>
<evidence type="ECO:0000313" key="4">
    <source>
        <dbReference type="Proteomes" id="UP000694404"/>
    </source>
</evidence>
<dbReference type="GO" id="GO:0006355">
    <property type="term" value="P:regulation of DNA-templated transcription"/>
    <property type="evidence" value="ECO:0007669"/>
    <property type="project" value="InterPro"/>
</dbReference>
<proteinExistence type="predicted"/>
<reference evidence="3" key="2">
    <citation type="submission" date="2025-09" db="UniProtKB">
        <authorList>
            <consortium name="Ensembl"/>
        </authorList>
    </citation>
    <scope>IDENTIFICATION</scope>
</reference>
<dbReference type="SUPFAM" id="SSF109640">
    <property type="entry name" value="KRAB domain (Kruppel-associated box)"/>
    <property type="match status" value="1"/>
</dbReference>
<evidence type="ECO:0000256" key="1">
    <source>
        <dbReference type="SAM" id="MobiDB-lite"/>
    </source>
</evidence>
<dbReference type="Ensembl" id="ENSCABT00000001239.1">
    <property type="protein sequence ID" value="ENSCABP00000001147.1"/>
    <property type="gene ID" value="ENSCABG00000000959.1"/>
</dbReference>